<name>A0A251XE48_CLAMM</name>
<dbReference type="InterPro" id="IPR010432">
    <property type="entry name" value="RDD"/>
</dbReference>
<keyword evidence="3 6" id="KW-1133">Transmembrane helix</keyword>
<evidence type="ECO:0000256" key="4">
    <source>
        <dbReference type="ARBA" id="ARBA00023136"/>
    </source>
</evidence>
<evidence type="ECO:0000256" key="5">
    <source>
        <dbReference type="SAM" id="MobiDB-lite"/>
    </source>
</evidence>
<organism evidence="8 9">
    <name type="scientific">Clavibacter michiganensis subsp. michiganensis</name>
    <dbReference type="NCBI Taxonomy" id="33013"/>
    <lineage>
        <taxon>Bacteria</taxon>
        <taxon>Bacillati</taxon>
        <taxon>Actinomycetota</taxon>
        <taxon>Actinomycetes</taxon>
        <taxon>Micrococcales</taxon>
        <taxon>Microbacteriaceae</taxon>
        <taxon>Clavibacter</taxon>
    </lineage>
</organism>
<dbReference type="AlphaFoldDB" id="A0A251XE48"/>
<reference evidence="8 9" key="1">
    <citation type="submission" date="2016-08" db="EMBL/GenBank/DDBJ databases">
        <title>Genome sequence of Clavibacter michiganensis subsp. michiganensis strain CASJ007.</title>
        <authorList>
            <person name="Thapa S.P."/>
            <person name="Coaker G."/>
        </authorList>
    </citation>
    <scope>NUCLEOTIDE SEQUENCE [LARGE SCALE GENOMIC DNA]</scope>
    <source>
        <strain evidence="8">CASJ007</strain>
    </source>
</reference>
<dbReference type="GO" id="GO:0016020">
    <property type="term" value="C:membrane"/>
    <property type="evidence" value="ECO:0007669"/>
    <property type="project" value="UniProtKB-SubCell"/>
</dbReference>
<comment type="subcellular location">
    <subcellularLocation>
        <location evidence="1">Membrane</location>
        <topology evidence="1">Multi-pass membrane protein</topology>
    </subcellularLocation>
</comment>
<dbReference type="EMBL" id="MDHH01000009">
    <property type="protein sequence ID" value="OUD99941.1"/>
    <property type="molecule type" value="Genomic_DNA"/>
</dbReference>
<comment type="caution">
    <text evidence="8">The sequence shown here is derived from an EMBL/GenBank/DDBJ whole genome shotgun (WGS) entry which is preliminary data.</text>
</comment>
<evidence type="ECO:0000256" key="3">
    <source>
        <dbReference type="ARBA" id="ARBA00022989"/>
    </source>
</evidence>
<keyword evidence="2 6" id="KW-0812">Transmembrane</keyword>
<feature type="transmembrane region" description="Helical" evidence="6">
    <location>
        <begin position="33"/>
        <end position="58"/>
    </location>
</feature>
<feature type="transmembrane region" description="Helical" evidence="6">
    <location>
        <begin position="70"/>
        <end position="91"/>
    </location>
</feature>
<evidence type="ECO:0000256" key="1">
    <source>
        <dbReference type="ARBA" id="ARBA00004141"/>
    </source>
</evidence>
<dbReference type="PANTHER" id="PTHR38480">
    <property type="entry name" value="SLR0254 PROTEIN"/>
    <property type="match status" value="1"/>
</dbReference>
<gene>
    <name evidence="8" type="ORF">CMMCAS07_19375</name>
</gene>
<dbReference type="Proteomes" id="UP000195062">
    <property type="component" value="Unassembled WGS sequence"/>
</dbReference>
<feature type="transmembrane region" description="Helical" evidence="6">
    <location>
        <begin position="126"/>
        <end position="147"/>
    </location>
</feature>
<accession>A0A251XE48</accession>
<sequence>MAAADAHDPMLSDGPDALVVGEAVALDVRPAGFVLRAAGAAIDVIASLVVGLLLVLLIGRLAGAGLLDDASSAACAIAAVVLAIVVLPVVVEVASRGRSLGRWAVGARIVRADGGGIGLRHAVARALVGILEIYLTLGGLAALVGLLSPRAQRLGDLVAGTRSQHERVPAYPAPLPPVPPHLVAWASEADVGRLPDALGRRLARFLTQREAMTPASRARLAAELANEAAVHVSPLPAADPESFVTAVGAVRREREHRALMLARDRMASLEPILAGLPHGFPARGGSTPTDPARATPPPGAARDDAARPAEGTDGAGVSCADQYR</sequence>
<dbReference type="Pfam" id="PF06271">
    <property type="entry name" value="RDD"/>
    <property type="match status" value="1"/>
</dbReference>
<protein>
    <submittedName>
        <fullName evidence="8">RDD family protein</fullName>
    </submittedName>
</protein>
<dbReference type="PANTHER" id="PTHR38480:SF1">
    <property type="entry name" value="SLR0254 PROTEIN"/>
    <property type="match status" value="1"/>
</dbReference>
<feature type="region of interest" description="Disordered" evidence="5">
    <location>
        <begin position="277"/>
        <end position="324"/>
    </location>
</feature>
<feature type="domain" description="RDD" evidence="7">
    <location>
        <begin position="31"/>
        <end position="160"/>
    </location>
</feature>
<evidence type="ECO:0000313" key="8">
    <source>
        <dbReference type="EMBL" id="OUD99941.1"/>
    </source>
</evidence>
<evidence type="ECO:0000259" key="7">
    <source>
        <dbReference type="Pfam" id="PF06271"/>
    </source>
</evidence>
<proteinExistence type="predicted"/>
<evidence type="ECO:0000313" key="9">
    <source>
        <dbReference type="Proteomes" id="UP000195062"/>
    </source>
</evidence>
<keyword evidence="4 6" id="KW-0472">Membrane</keyword>
<keyword evidence="9" id="KW-1185">Reference proteome</keyword>
<evidence type="ECO:0000256" key="6">
    <source>
        <dbReference type="SAM" id="Phobius"/>
    </source>
</evidence>
<evidence type="ECO:0000256" key="2">
    <source>
        <dbReference type="ARBA" id="ARBA00022692"/>
    </source>
</evidence>